<dbReference type="InterPro" id="IPR036412">
    <property type="entry name" value="HAD-like_sf"/>
</dbReference>
<dbReference type="AlphaFoldDB" id="A0A225DC79"/>
<dbReference type="GO" id="GO:0016787">
    <property type="term" value="F:hydrolase activity"/>
    <property type="evidence" value="ECO:0007669"/>
    <property type="project" value="UniProtKB-KW"/>
</dbReference>
<dbReference type="RefSeq" id="WP_088259194.1">
    <property type="nucleotide sequence ID" value="NZ_NIDE01000017.1"/>
</dbReference>
<dbReference type="Proteomes" id="UP000214646">
    <property type="component" value="Unassembled WGS sequence"/>
</dbReference>
<dbReference type="InterPro" id="IPR006439">
    <property type="entry name" value="HAD-SF_hydro_IA"/>
</dbReference>
<keyword evidence="2" id="KW-1185">Reference proteome</keyword>
<proteinExistence type="predicted"/>
<accession>A0A225DC79</accession>
<dbReference type="Gene3D" id="1.10.150.240">
    <property type="entry name" value="Putative phosphatase, domain 2"/>
    <property type="match status" value="1"/>
</dbReference>
<organism evidence="1 2">
    <name type="scientific">Fimbriiglobus ruber</name>
    <dbReference type="NCBI Taxonomy" id="1908690"/>
    <lineage>
        <taxon>Bacteria</taxon>
        <taxon>Pseudomonadati</taxon>
        <taxon>Planctomycetota</taxon>
        <taxon>Planctomycetia</taxon>
        <taxon>Gemmatales</taxon>
        <taxon>Gemmataceae</taxon>
        <taxon>Fimbriiglobus</taxon>
    </lineage>
</organism>
<dbReference type="PANTHER" id="PTHR43611:SF3">
    <property type="entry name" value="FLAVIN MONONUCLEOTIDE HYDROLASE 1, CHLOROPLATIC"/>
    <property type="match status" value="1"/>
</dbReference>
<protein>
    <submittedName>
        <fullName evidence="1">HAD-superfamily hydrolase, subfamily IA, variant 3</fullName>
    </submittedName>
</protein>
<dbReference type="InterPro" id="IPR023198">
    <property type="entry name" value="PGP-like_dom2"/>
</dbReference>
<comment type="caution">
    <text evidence="1">The sequence shown here is derived from an EMBL/GenBank/DDBJ whole genome shotgun (WGS) entry which is preliminary data.</text>
</comment>
<dbReference type="NCBIfam" id="TIGR01509">
    <property type="entry name" value="HAD-SF-IA-v3"/>
    <property type="match status" value="1"/>
</dbReference>
<dbReference type="Gene3D" id="3.40.50.1000">
    <property type="entry name" value="HAD superfamily/HAD-like"/>
    <property type="match status" value="1"/>
</dbReference>
<keyword evidence="1" id="KW-0378">Hydrolase</keyword>
<dbReference type="EMBL" id="NIDE01000017">
    <property type="protein sequence ID" value="OWK36138.1"/>
    <property type="molecule type" value="Genomic_DNA"/>
</dbReference>
<dbReference type="InterPro" id="IPR023214">
    <property type="entry name" value="HAD_sf"/>
</dbReference>
<evidence type="ECO:0000313" key="1">
    <source>
        <dbReference type="EMBL" id="OWK36138.1"/>
    </source>
</evidence>
<gene>
    <name evidence="1" type="ORF">FRUB_08701</name>
</gene>
<dbReference type="Pfam" id="PF00702">
    <property type="entry name" value="Hydrolase"/>
    <property type="match status" value="1"/>
</dbReference>
<reference evidence="2" key="1">
    <citation type="submission" date="2017-06" db="EMBL/GenBank/DDBJ databases">
        <title>Genome analysis of Fimbriiglobus ruber SP5, the first member of the order Planctomycetales with confirmed chitinolytic capability.</title>
        <authorList>
            <person name="Ravin N.V."/>
            <person name="Rakitin A.L."/>
            <person name="Ivanova A.A."/>
            <person name="Beletsky A.V."/>
            <person name="Kulichevskaya I.S."/>
            <person name="Mardanov A.V."/>
            <person name="Dedysh S.N."/>
        </authorList>
    </citation>
    <scope>NUCLEOTIDE SEQUENCE [LARGE SCALE GENOMIC DNA]</scope>
    <source>
        <strain evidence="2">SP5</strain>
    </source>
</reference>
<dbReference type="PANTHER" id="PTHR43611">
    <property type="entry name" value="ALPHA-D-GLUCOSE 1-PHOSPHATE PHOSPHATASE"/>
    <property type="match status" value="1"/>
</dbReference>
<dbReference type="SFLD" id="SFLDG01129">
    <property type="entry name" value="C1.5:_HAD__Beta-PGM__Phosphata"/>
    <property type="match status" value="1"/>
</dbReference>
<evidence type="ECO:0000313" key="2">
    <source>
        <dbReference type="Proteomes" id="UP000214646"/>
    </source>
</evidence>
<name>A0A225DC79_9BACT</name>
<sequence>MKTILFDFGNVIAFFDHQRAIARLARYTDMPPFELTLALYGGTIENDYEMGRLPTAEYFRLAKLNGRLTCSEAEFVDAFVDIFWRNDEVCDLIPKLKPRYRLVLASNTNDAHFRKYCDQFADVIRHFDHLCPSHVIGERKPHPEYFAGCQRFVDARPEECLFVDDLAVNIEAATKHGWAGVCYRADGTLAEKLRAAGVLIG</sequence>
<dbReference type="SFLD" id="SFLDS00003">
    <property type="entry name" value="Haloacid_Dehalogenase"/>
    <property type="match status" value="1"/>
</dbReference>
<dbReference type="SUPFAM" id="SSF56784">
    <property type="entry name" value="HAD-like"/>
    <property type="match status" value="1"/>
</dbReference>
<dbReference type="OrthoDB" id="9797415at2"/>